<organism evidence="2">
    <name type="scientific">hydrocarbon metagenome</name>
    <dbReference type="NCBI Taxonomy" id="938273"/>
    <lineage>
        <taxon>unclassified sequences</taxon>
        <taxon>metagenomes</taxon>
        <taxon>ecological metagenomes</taxon>
    </lineage>
</organism>
<dbReference type="EMBL" id="LNQE01001131">
    <property type="protein sequence ID" value="KUG20886.1"/>
    <property type="molecule type" value="Genomic_DNA"/>
</dbReference>
<feature type="domain" description="Peptidase U32 collagenase" evidence="1">
    <location>
        <begin position="398"/>
        <end position="514"/>
    </location>
</feature>
<protein>
    <submittedName>
        <fullName evidence="2">Peptidase, u32 family large subunit</fullName>
    </submittedName>
</protein>
<proteinExistence type="predicted"/>
<name>A0A0W8FIZ2_9ZZZZ</name>
<dbReference type="Pfam" id="PF12392">
    <property type="entry name" value="DUF3656"/>
    <property type="match status" value="1"/>
</dbReference>
<gene>
    <name evidence="2" type="ORF">ASZ90_009374</name>
</gene>
<evidence type="ECO:0000259" key="1">
    <source>
        <dbReference type="Pfam" id="PF12392"/>
    </source>
</evidence>
<dbReference type="InterPro" id="IPR051454">
    <property type="entry name" value="RNA/ubiquinone_mod_enzymes"/>
</dbReference>
<reference evidence="2" key="1">
    <citation type="journal article" date="2015" name="Proc. Natl. Acad. Sci. U.S.A.">
        <title>Networks of energetic and metabolic interactions define dynamics in microbial communities.</title>
        <authorList>
            <person name="Embree M."/>
            <person name="Liu J.K."/>
            <person name="Al-Bassam M.M."/>
            <person name="Zengler K."/>
        </authorList>
    </citation>
    <scope>NUCLEOTIDE SEQUENCE</scope>
</reference>
<dbReference type="Pfam" id="PF01136">
    <property type="entry name" value="Peptidase_U32"/>
    <property type="match status" value="2"/>
</dbReference>
<dbReference type="PROSITE" id="PS01276">
    <property type="entry name" value="PEPTIDASE_U32"/>
    <property type="match status" value="1"/>
</dbReference>
<dbReference type="PANTHER" id="PTHR30217">
    <property type="entry name" value="PEPTIDASE U32 FAMILY"/>
    <property type="match status" value="1"/>
</dbReference>
<dbReference type="InterPro" id="IPR001539">
    <property type="entry name" value="Peptidase_U32"/>
</dbReference>
<dbReference type="InterPro" id="IPR020988">
    <property type="entry name" value="Pept_U32_collagenase"/>
</dbReference>
<dbReference type="PANTHER" id="PTHR30217:SF10">
    <property type="entry name" value="23S RRNA 5-HYDROXYCYTIDINE C2501 SYNTHASE"/>
    <property type="match status" value="1"/>
</dbReference>
<accession>A0A0W8FIZ2</accession>
<comment type="caution">
    <text evidence="2">The sequence shown here is derived from an EMBL/GenBank/DDBJ whole genome shotgun (WGS) entry which is preliminary data.</text>
</comment>
<dbReference type="AlphaFoldDB" id="A0A0W8FIZ2"/>
<sequence>MPLPELLAPAGSPDALKAAVAAGADAVYLGGSRFGARRYAVNFGASELEDAVNYAHAHGVSVYVTVNTLIRDAELPDVARYLLGLYEMGVDAVLLQDIGVAAIGREMVPDLRIHASTQMTIHACEGVDRAADLGFSRVVLAREVPLTEIPLIARHAAARGVGLEVFVHGALCYSYSGQCLLSSAIGGRSGNRGACAQPCRKPYNLLTGGKDEYGRARDLIPVPLAGDYSLSTRDLAVYTSLERIVSAPIEALKIEGRMRSPAYVAIVVSIYRRALDAIGRGCWSPSKEDLLDLTLAFNRGFTEGYLLSADDVMGRDMPGNRGLSIGMVEEYDPQRGEAAIRLSGRIAPMPGDGLLIRTPGRSNDGMGVVVRRAPGIRGGLCRIAVPGPVRQGSQVVLTHRASLEERARGIASEIQSPVAIDLTVTWDGGTPVLEGHLSGPGKRPLCVTMRADISMDQARTRPLTPEQIADHLGRTGGTPFVIRSLWLDYPGGLFAPAGELNRIRREFLARVTDAMQAASRPVPEALAGAQKRYEVIASDLVPPSGTGRRKAGLPDISVYVSSLDGVRGAAAGAARFICYEPRIRTVDDGQGIPAGDLPALLSEAVSICVGAESRLVWKWPAITRRRFLDAVLPLLGRAFDAGVREVMVSSPGAAAAVLRAEPRMHLSGAAGLNVWNHAALRRLSPPFRRITLSPELPAGDLAALASRANRWNGALLLEAIVQGNLEVAVTEDCLPCGAGEGWRSAFDADPEGAFWGLIDRRRRIFPLWLDGDRRTHIFNAVETCLIDHMPTLLAIGLESLAIDARGRTARYAREMSELYREAVACAAAGSNRRSRELVRLKEEVRRRSQGGITAGYFVRGLKDG</sequence>
<evidence type="ECO:0000313" key="2">
    <source>
        <dbReference type="EMBL" id="KUG20886.1"/>
    </source>
</evidence>